<dbReference type="EMBL" id="CAVMJV010000016">
    <property type="protein sequence ID" value="CAK5055026.1"/>
    <property type="molecule type" value="Genomic_DNA"/>
</dbReference>
<gene>
    <name evidence="1" type="ORF">MENTE1834_LOCUS14531</name>
</gene>
<proteinExistence type="predicted"/>
<accession>A0ACB0YNN0</accession>
<reference evidence="1" key="1">
    <citation type="submission" date="2023-11" db="EMBL/GenBank/DDBJ databases">
        <authorList>
            <person name="Poullet M."/>
        </authorList>
    </citation>
    <scope>NUCLEOTIDE SEQUENCE</scope>
    <source>
        <strain evidence="1">E1834</strain>
    </source>
</reference>
<comment type="caution">
    <text evidence="1">The sequence shown here is derived from an EMBL/GenBank/DDBJ whole genome shotgun (WGS) entry which is preliminary data.</text>
</comment>
<sequence>MQILGTFFPSINTSSLPPQLQQQQQTIEDNNSLNNSVEGGGIVCGTIRKDDEEMDEFNNEEILPPTTTNQQQQRRASVLSLNSSKTPSNIRHRLLSYDGHISSLNIAKKQNTNQQLIPSNNFLFGGQHQQQTSFSSSKSIRSQRAPIKEIISLDDPNELEKFMSKGEEQCIQDMRTFITQFSLRQTTVALMTGVSQPYISKLLNGNHRELSLRCRKNIYCWYLNCRRHPEKLAIFVQDHPSSRLDTTAEGELVPQRRERYVFRPVLLRILDAYFQESPFPDTSKRMEIANACNAHLQLDKKSTQLMPKEVVTPQVVANWFANKRKEMRRRTNRGGGGNNGKNKIKNTSKTTNNQVGGSGCGISSSTASYSSASSTSFSPTPPNSASFINKSFNGNFLEDIQNTNQQQLINNNTVEDLLMLASQQQQQQQQLLLLPQLLLMQQKVNNNNNHLLPLTPTPSSPLFSSLEQQPQNTNLISPTLLEQFILLQQQQQTSNATTTNIGINNNNANSQTVFPFFKNIHHHHQQQHPQLISSSLNQQTTTSPPPPPTNISDLAALHTAKLLENSAAIVAQNPQLLARLLEYS</sequence>
<dbReference type="Proteomes" id="UP001497535">
    <property type="component" value="Unassembled WGS sequence"/>
</dbReference>
<organism evidence="1 2">
    <name type="scientific">Meloidogyne enterolobii</name>
    <name type="common">Root-knot nematode worm</name>
    <name type="synonym">Meloidogyne mayaguensis</name>
    <dbReference type="NCBI Taxonomy" id="390850"/>
    <lineage>
        <taxon>Eukaryota</taxon>
        <taxon>Metazoa</taxon>
        <taxon>Ecdysozoa</taxon>
        <taxon>Nematoda</taxon>
        <taxon>Chromadorea</taxon>
        <taxon>Rhabditida</taxon>
        <taxon>Tylenchina</taxon>
        <taxon>Tylenchomorpha</taxon>
        <taxon>Tylenchoidea</taxon>
        <taxon>Meloidogynidae</taxon>
        <taxon>Meloidogyninae</taxon>
        <taxon>Meloidogyne</taxon>
    </lineage>
</organism>
<evidence type="ECO:0000313" key="1">
    <source>
        <dbReference type="EMBL" id="CAK5055026.1"/>
    </source>
</evidence>
<keyword evidence="2" id="KW-1185">Reference proteome</keyword>
<evidence type="ECO:0000313" key="2">
    <source>
        <dbReference type="Proteomes" id="UP001497535"/>
    </source>
</evidence>
<name>A0ACB0YNN0_MELEN</name>
<protein>
    <submittedName>
        <fullName evidence="1">Uncharacterized protein</fullName>
    </submittedName>
</protein>